<evidence type="ECO:0000256" key="5">
    <source>
        <dbReference type="ARBA" id="ARBA00022840"/>
    </source>
</evidence>
<dbReference type="Proteomes" id="UP000014417">
    <property type="component" value="Unassembled WGS sequence"/>
</dbReference>
<dbReference type="AlphaFoldDB" id="S2W353"/>
<name>S2W353_9ACTN</name>
<keyword evidence="2" id="KW-0808">Transferase</keyword>
<dbReference type="STRING" id="883161.HMPREF9306_00350"/>
<proteinExistence type="inferred from homology"/>
<dbReference type="PATRIC" id="fig|883161.3.peg.353"/>
<keyword evidence="5" id="KW-0067">ATP-binding</keyword>
<keyword evidence="3" id="KW-0547">Nucleotide-binding</keyword>
<dbReference type="Gene3D" id="3.40.1190.20">
    <property type="match status" value="1"/>
</dbReference>
<sequence length="317" mass="33665">MTNSTQPVLCLGEALIDVISRKDAEVEEHVGGSPLNVACGIAQLGHPTLMGSWFGEDQRGRMIERHLVNANVSVVEGSNKAKKTPIADAQVDENGQATYEFDLDWQVPSLPSADEVSHLHIGSFSATLAPGAADVKKAVDNSTGTVSYDPNARPSIMGSPEDVVPLVEELISESDLVKASDEDIAWFYGEETPIEEVMRRWLSLGASMVVATRGPWGAYAKIASDRDMLVVDPLTVDIGDTVGAGDSFMAGLISGLLDAGLLGGADAKERLRNARLSDIRGALHRAVITSGITVSRAGAYAPTMDEVEKVRSVDPLL</sequence>
<evidence type="ECO:0000256" key="2">
    <source>
        <dbReference type="ARBA" id="ARBA00022679"/>
    </source>
</evidence>
<evidence type="ECO:0000256" key="4">
    <source>
        <dbReference type="ARBA" id="ARBA00022777"/>
    </source>
</evidence>
<reference evidence="7 8" key="1">
    <citation type="submission" date="2013-04" db="EMBL/GenBank/DDBJ databases">
        <title>The Genome Sequence of Propionimicrobium lymphophilum ACS-093-V-SCH5.</title>
        <authorList>
            <consortium name="The Broad Institute Genomics Platform"/>
            <person name="Earl A."/>
            <person name="Ward D."/>
            <person name="Feldgarden M."/>
            <person name="Gevers D."/>
            <person name="Saerens B."/>
            <person name="Vaneechoutte M."/>
            <person name="Walker B."/>
            <person name="Young S."/>
            <person name="Zeng Q."/>
            <person name="Gargeya S."/>
            <person name="Fitzgerald M."/>
            <person name="Haas B."/>
            <person name="Abouelleil A."/>
            <person name="Allen A.W."/>
            <person name="Alvarado L."/>
            <person name="Arachchi H.M."/>
            <person name="Berlin A.M."/>
            <person name="Chapman S.B."/>
            <person name="Gainer-Dewar J."/>
            <person name="Goldberg J."/>
            <person name="Griggs A."/>
            <person name="Gujja S."/>
            <person name="Hansen M."/>
            <person name="Howarth C."/>
            <person name="Imamovic A."/>
            <person name="Ireland A."/>
            <person name="Larimer J."/>
            <person name="McCowan C."/>
            <person name="Murphy C."/>
            <person name="Pearson M."/>
            <person name="Poon T.W."/>
            <person name="Priest M."/>
            <person name="Roberts A."/>
            <person name="Saif S."/>
            <person name="Shea T."/>
            <person name="Sisk P."/>
            <person name="Sykes S."/>
            <person name="Wortman J."/>
            <person name="Nusbaum C."/>
            <person name="Birren B."/>
        </authorList>
    </citation>
    <scope>NUCLEOTIDE SEQUENCE [LARGE SCALE GENOMIC DNA]</scope>
    <source>
        <strain evidence="7 8">ACS-093-V-SCH5</strain>
    </source>
</reference>
<evidence type="ECO:0000259" key="6">
    <source>
        <dbReference type="Pfam" id="PF00294"/>
    </source>
</evidence>
<dbReference type="GO" id="GO:0016301">
    <property type="term" value="F:kinase activity"/>
    <property type="evidence" value="ECO:0007669"/>
    <property type="project" value="UniProtKB-KW"/>
</dbReference>
<evidence type="ECO:0000256" key="1">
    <source>
        <dbReference type="ARBA" id="ARBA00010688"/>
    </source>
</evidence>
<protein>
    <recommendedName>
        <fullName evidence="6">Carbohydrate kinase PfkB domain-containing protein</fullName>
    </recommendedName>
</protein>
<gene>
    <name evidence="7" type="ORF">HMPREF9306_00350</name>
</gene>
<dbReference type="Pfam" id="PF00294">
    <property type="entry name" value="PfkB"/>
    <property type="match status" value="1"/>
</dbReference>
<evidence type="ECO:0000313" key="8">
    <source>
        <dbReference type="Proteomes" id="UP000014417"/>
    </source>
</evidence>
<dbReference type="InterPro" id="IPR029056">
    <property type="entry name" value="Ribokinase-like"/>
</dbReference>
<dbReference type="GO" id="GO:0005524">
    <property type="term" value="F:ATP binding"/>
    <property type="evidence" value="ECO:0007669"/>
    <property type="project" value="UniProtKB-KW"/>
</dbReference>
<dbReference type="PANTHER" id="PTHR43085">
    <property type="entry name" value="HEXOKINASE FAMILY MEMBER"/>
    <property type="match status" value="1"/>
</dbReference>
<dbReference type="PROSITE" id="PS00584">
    <property type="entry name" value="PFKB_KINASES_2"/>
    <property type="match status" value="1"/>
</dbReference>
<evidence type="ECO:0000256" key="3">
    <source>
        <dbReference type="ARBA" id="ARBA00022741"/>
    </source>
</evidence>
<keyword evidence="4" id="KW-0418">Kinase</keyword>
<dbReference type="InterPro" id="IPR011611">
    <property type="entry name" value="PfkB_dom"/>
</dbReference>
<keyword evidence="8" id="KW-1185">Reference proteome</keyword>
<comment type="caution">
    <text evidence="7">The sequence shown here is derived from an EMBL/GenBank/DDBJ whole genome shotgun (WGS) entry which is preliminary data.</text>
</comment>
<evidence type="ECO:0000313" key="7">
    <source>
        <dbReference type="EMBL" id="EPD33596.1"/>
    </source>
</evidence>
<dbReference type="EMBL" id="AGZR01000004">
    <property type="protein sequence ID" value="EPD33596.1"/>
    <property type="molecule type" value="Genomic_DNA"/>
</dbReference>
<comment type="similarity">
    <text evidence="1">Belongs to the carbohydrate kinase PfkB family.</text>
</comment>
<organism evidence="7 8">
    <name type="scientific">Propionimicrobium lymphophilum ACS-093-V-SCH5</name>
    <dbReference type="NCBI Taxonomy" id="883161"/>
    <lineage>
        <taxon>Bacteria</taxon>
        <taxon>Bacillati</taxon>
        <taxon>Actinomycetota</taxon>
        <taxon>Actinomycetes</taxon>
        <taxon>Propionibacteriales</taxon>
        <taxon>Propionibacteriaceae</taxon>
        <taxon>Propionimicrobium</taxon>
    </lineage>
</organism>
<dbReference type="SUPFAM" id="SSF53613">
    <property type="entry name" value="Ribokinase-like"/>
    <property type="match status" value="1"/>
</dbReference>
<dbReference type="HOGENOM" id="CLU_027634_6_2_11"/>
<dbReference type="RefSeq" id="WP_016455205.1">
    <property type="nucleotide sequence ID" value="NZ_KE150269.1"/>
</dbReference>
<dbReference type="InterPro" id="IPR002173">
    <property type="entry name" value="Carboh/pur_kinase_PfkB_CS"/>
</dbReference>
<dbReference type="PANTHER" id="PTHR43085:SF1">
    <property type="entry name" value="PSEUDOURIDINE KINASE-RELATED"/>
    <property type="match status" value="1"/>
</dbReference>
<dbReference type="PROSITE" id="PS00583">
    <property type="entry name" value="PFKB_KINASES_1"/>
    <property type="match status" value="1"/>
</dbReference>
<accession>S2W353</accession>
<feature type="domain" description="Carbohydrate kinase PfkB" evidence="6">
    <location>
        <begin position="8"/>
        <end position="302"/>
    </location>
</feature>
<dbReference type="InterPro" id="IPR050306">
    <property type="entry name" value="PfkB_Carbo_kinase"/>
</dbReference>